<evidence type="ECO:0000256" key="1">
    <source>
        <dbReference type="SAM" id="Coils"/>
    </source>
</evidence>
<protein>
    <submittedName>
        <fullName evidence="4">Coiled-coil domain-containing protein 57</fullName>
    </submittedName>
</protein>
<gene>
    <name evidence="4" type="primary">ccdc57</name>
</gene>
<evidence type="ECO:0000256" key="2">
    <source>
        <dbReference type="SAM" id="MobiDB-lite"/>
    </source>
</evidence>
<feature type="coiled-coil region" evidence="1">
    <location>
        <begin position="122"/>
        <end position="149"/>
    </location>
</feature>
<dbReference type="GO" id="GO:0034451">
    <property type="term" value="C:centriolar satellite"/>
    <property type="evidence" value="ECO:0007669"/>
    <property type="project" value="TreeGrafter"/>
</dbReference>
<organism evidence="3 4">
    <name type="scientific">Salvelinus namaycush</name>
    <name type="common">Lake trout</name>
    <name type="synonym">Salmo namaycush</name>
    <dbReference type="NCBI Taxonomy" id="8040"/>
    <lineage>
        <taxon>Eukaryota</taxon>
        <taxon>Metazoa</taxon>
        <taxon>Chordata</taxon>
        <taxon>Craniata</taxon>
        <taxon>Vertebrata</taxon>
        <taxon>Euteleostomi</taxon>
        <taxon>Actinopterygii</taxon>
        <taxon>Neopterygii</taxon>
        <taxon>Teleostei</taxon>
        <taxon>Protacanthopterygii</taxon>
        <taxon>Salmoniformes</taxon>
        <taxon>Salmonidae</taxon>
        <taxon>Salmoninae</taxon>
        <taxon>Salvelinus</taxon>
    </lineage>
</organism>
<feature type="coiled-coil region" evidence="1">
    <location>
        <begin position="349"/>
        <end position="401"/>
    </location>
</feature>
<feature type="compositionally biased region" description="Basic and acidic residues" evidence="2">
    <location>
        <begin position="1035"/>
        <end position="1049"/>
    </location>
</feature>
<feature type="coiled-coil region" evidence="1">
    <location>
        <begin position="538"/>
        <end position="572"/>
    </location>
</feature>
<keyword evidence="3" id="KW-1185">Reference proteome</keyword>
<feature type="compositionally biased region" description="Polar residues" evidence="2">
    <location>
        <begin position="655"/>
        <end position="669"/>
    </location>
</feature>
<dbReference type="GO" id="GO:0060271">
    <property type="term" value="P:cilium assembly"/>
    <property type="evidence" value="ECO:0007669"/>
    <property type="project" value="TreeGrafter"/>
</dbReference>
<dbReference type="GO" id="GO:0007020">
    <property type="term" value="P:microtubule nucleation"/>
    <property type="evidence" value="ECO:0007669"/>
    <property type="project" value="TreeGrafter"/>
</dbReference>
<dbReference type="InterPro" id="IPR042481">
    <property type="entry name" value="CCDC57"/>
</dbReference>
<dbReference type="GO" id="GO:0007099">
    <property type="term" value="P:centriole replication"/>
    <property type="evidence" value="ECO:0007669"/>
    <property type="project" value="TreeGrafter"/>
</dbReference>
<dbReference type="KEGG" id="snh:120029425"/>
<reference evidence="4" key="1">
    <citation type="submission" date="2025-08" db="UniProtKB">
        <authorList>
            <consortium name="RefSeq"/>
        </authorList>
    </citation>
    <scope>IDENTIFICATION</scope>
    <source>
        <tissue evidence="4">White muscle</tissue>
    </source>
</reference>
<dbReference type="GO" id="GO:0045931">
    <property type="term" value="P:positive regulation of mitotic cell cycle"/>
    <property type="evidence" value="ECO:0007669"/>
    <property type="project" value="TreeGrafter"/>
</dbReference>
<dbReference type="CTD" id="284001"/>
<feature type="coiled-coil region" evidence="1">
    <location>
        <begin position="801"/>
        <end position="828"/>
    </location>
</feature>
<feature type="region of interest" description="Disordered" evidence="2">
    <location>
        <begin position="45"/>
        <end position="75"/>
    </location>
</feature>
<feature type="compositionally biased region" description="Basic and acidic residues" evidence="2">
    <location>
        <begin position="967"/>
        <end position="977"/>
    </location>
</feature>
<dbReference type="GeneID" id="120029425"/>
<dbReference type="PANTHER" id="PTHR46725:SF1">
    <property type="entry name" value="COILED-COIL DOMAIN-CONTAINING PROTEIN 57"/>
    <property type="match status" value="1"/>
</dbReference>
<dbReference type="Proteomes" id="UP000808372">
    <property type="component" value="Chromosome 35"/>
</dbReference>
<feature type="region of interest" description="Disordered" evidence="2">
    <location>
        <begin position="629"/>
        <end position="671"/>
    </location>
</feature>
<feature type="region of interest" description="Disordered" evidence="2">
    <location>
        <begin position="951"/>
        <end position="981"/>
    </location>
</feature>
<dbReference type="PANTHER" id="PTHR46725">
    <property type="entry name" value="COILED-COIL DOMAIN-CONTAINING PROTEIN 57"/>
    <property type="match status" value="1"/>
</dbReference>
<sequence>MINQNGMLKAGLSGFHASAGSLGSPASAGLSGFHASAGSPGFPASTGSSGFHASAGSPVSPASTGSPDSPVSASLTEDMFPQVGHTHQKTEQMAMQANDGADLDTQLACKEKEWKELQTLRVQQQDMSLRDAQEQLSLLRQRFQQLKEDFCFNLAVLEERDRELERYDAIAARSQATETARQEELSQLHIQIAKLQEDRESEAREVRHSQQRAAEHRLQLERLQSGQAGDLQKQRAEYDGMKRDLQRRVQEVEGQLALQKQEMMTDFDNEMRQREHEFNLRMDEMRAVVLSHELRVKLLSKETEVHSQAQAQAVEALKASEDLCQHTHTQLQHRHWEIKDITAVKDARIKELVDKLKALQTKRKREEEVYNKKHEQLDRGVREREAQLDALRDAHREQLRQAETHTGQLQSKLEAMATHTHRTQRDHEDTLRERGQQIDRLRMELETTRSGWDTYITQVSKETVFKDTELLALQEIESKLRTELDRSRGETERYKQQLFVGVEREKALEQRRIQVELEWQRRCEDNKTEHYLHSEELIQGLTQARDQASAELREKERELQDMAVLLHTVTKERDQALGLPIREQLSALQGHRPGGGVSVGELPSDEIHRLQQQNSSLRAVIAQMRRDMEDLSQPSHPPGPPDTSTQIPKGPLPQLPTQSSAKPTDSAAQPSLAVVGTPEYTQALEEEVAELKARCRRLEDQLECSTRPQNTATVTPATTLVPIAPNNAYLQNHIRSLNETIGGQRVEKVANTAALRKQEVRVAHLEAALASLTKQCHTKQMEGEALRLELANQKRSWSSEERGLRQRLVAVEMELEEVRREKEEYQKGSILNNLETVALGNQVSALKIDIASRRDPIVCEETEMVRQLQEENLCLRQQQLSLGLRPGGAGGYGPGCGGVQGGKLSAPLNAHLLQSKLKQAVQCIARLTRDKQQLIEMGNRLRAQLTDAELEVHQSAPKTSLAPVSMEPERDPSRDTQHQQGRLSALEQLQYQLTTQELQYAQREQRKGTPIMARPLLSESKSGDRDRVTNPWGQGHKDTDRHECPRTKENSPPISQSQSSLQLDLGSRTASSPSGPLLLSSVATEGSLREVWQILDRGLSPSILTPRESCSERGDGELNEPSPGAQVGWVGGCRAPVLERMKPARPSATARKTKTSARVAKIRNYNIKD</sequence>
<feature type="coiled-coil region" evidence="1">
    <location>
        <begin position="185"/>
        <end position="262"/>
    </location>
</feature>
<keyword evidence="1" id="KW-0175">Coiled coil</keyword>
<dbReference type="RefSeq" id="XP_038830567.1">
    <property type="nucleotide sequence ID" value="XM_038974639.1"/>
</dbReference>
<dbReference type="AlphaFoldDB" id="A0A8U0PT24"/>
<dbReference type="GO" id="GO:0005814">
    <property type="term" value="C:centriole"/>
    <property type="evidence" value="ECO:0007669"/>
    <property type="project" value="TreeGrafter"/>
</dbReference>
<feature type="compositionally biased region" description="Low complexity" evidence="2">
    <location>
        <begin position="1055"/>
        <end position="1076"/>
    </location>
</feature>
<accession>A0A8U0PT24</accession>
<name>A0A8U0PT24_SALNM</name>
<feature type="coiled-coil region" evidence="1">
    <location>
        <begin position="924"/>
        <end position="951"/>
    </location>
</feature>
<evidence type="ECO:0000313" key="4">
    <source>
        <dbReference type="RefSeq" id="XP_038830567.1"/>
    </source>
</evidence>
<proteinExistence type="predicted"/>
<feature type="compositionally biased region" description="Polar residues" evidence="2">
    <location>
        <begin position="60"/>
        <end position="75"/>
    </location>
</feature>
<feature type="region of interest" description="Disordered" evidence="2">
    <location>
        <begin position="1106"/>
        <end position="1128"/>
    </location>
</feature>
<evidence type="ECO:0000313" key="3">
    <source>
        <dbReference type="Proteomes" id="UP000808372"/>
    </source>
</evidence>
<dbReference type="GO" id="GO:0005876">
    <property type="term" value="C:spindle microtubule"/>
    <property type="evidence" value="ECO:0007669"/>
    <property type="project" value="TreeGrafter"/>
</dbReference>
<feature type="region of interest" description="Disordered" evidence="2">
    <location>
        <begin position="1001"/>
        <end position="1076"/>
    </location>
</feature>